<protein>
    <submittedName>
        <fullName evidence="2">Envelope-like protein</fullName>
    </submittedName>
</protein>
<feature type="region of interest" description="Disordered" evidence="1">
    <location>
        <begin position="1"/>
        <end position="59"/>
    </location>
</feature>
<feature type="region of interest" description="Disordered" evidence="1">
    <location>
        <begin position="97"/>
        <end position="132"/>
    </location>
</feature>
<gene>
    <name evidence="2" type="ORF">E5676_scaffold455G002650</name>
</gene>
<feature type="compositionally biased region" description="Polar residues" evidence="1">
    <location>
        <begin position="111"/>
        <end position="123"/>
    </location>
</feature>
<sequence length="309" mass="34008">MVNTRKGTYTDKSSEGVLEAPSPRAAVHGTRVRGRRFKSTPPWRPYKLPSKKSHVDIPTNSDDLDDVPLARLLKKVAAPDVFPEKFADPILSVHSQESSSSEGVFVPTPGLRQTSSVEPNPSHYSPPIQSPIPDNIASTDPYAAPVEHVVELVGNEDVVEPVDIDDHNDEPTNGIPVVALSVKYTILHKIGIANWFPSSHASSVYVALGTFLYRICNDDRGSHVPDIDHDLHPSRGPRLFDTTNWDKATDRFFVDRELASKILNALTAESRSLSTAISLLLERRLEIDSLIRHLKTFAPSSSRGDPSSD</sequence>
<evidence type="ECO:0000313" key="2">
    <source>
        <dbReference type="EMBL" id="TYK31016.1"/>
    </source>
</evidence>
<evidence type="ECO:0000313" key="3">
    <source>
        <dbReference type="Proteomes" id="UP000321947"/>
    </source>
</evidence>
<comment type="caution">
    <text evidence="2">The sequence shown here is derived from an EMBL/GenBank/DDBJ whole genome shotgun (WGS) entry which is preliminary data.</text>
</comment>
<dbReference type="EMBL" id="SSTD01000141">
    <property type="protein sequence ID" value="TYK31016.1"/>
    <property type="molecule type" value="Genomic_DNA"/>
</dbReference>
<dbReference type="Proteomes" id="UP000321947">
    <property type="component" value="Unassembled WGS sequence"/>
</dbReference>
<name>A0A5D3E5T8_CUCMM</name>
<reference evidence="2 3" key="1">
    <citation type="submission" date="2019-08" db="EMBL/GenBank/DDBJ databases">
        <title>Draft genome sequences of two oriental melons (Cucumis melo L. var makuwa).</title>
        <authorList>
            <person name="Kwon S.-Y."/>
        </authorList>
    </citation>
    <scope>NUCLEOTIDE SEQUENCE [LARGE SCALE GENOMIC DNA]</scope>
    <source>
        <strain evidence="3">cv. Chang Bougi</strain>
        <tissue evidence="2">Leaf</tissue>
    </source>
</reference>
<organism evidence="2 3">
    <name type="scientific">Cucumis melo var. makuwa</name>
    <name type="common">Oriental melon</name>
    <dbReference type="NCBI Taxonomy" id="1194695"/>
    <lineage>
        <taxon>Eukaryota</taxon>
        <taxon>Viridiplantae</taxon>
        <taxon>Streptophyta</taxon>
        <taxon>Embryophyta</taxon>
        <taxon>Tracheophyta</taxon>
        <taxon>Spermatophyta</taxon>
        <taxon>Magnoliopsida</taxon>
        <taxon>eudicotyledons</taxon>
        <taxon>Gunneridae</taxon>
        <taxon>Pentapetalae</taxon>
        <taxon>rosids</taxon>
        <taxon>fabids</taxon>
        <taxon>Cucurbitales</taxon>
        <taxon>Cucurbitaceae</taxon>
        <taxon>Benincaseae</taxon>
        <taxon>Cucumis</taxon>
    </lineage>
</organism>
<dbReference type="AlphaFoldDB" id="A0A5D3E5T8"/>
<proteinExistence type="predicted"/>
<evidence type="ECO:0000256" key="1">
    <source>
        <dbReference type="SAM" id="MobiDB-lite"/>
    </source>
</evidence>
<accession>A0A5D3E5T8</accession>